<evidence type="ECO:0000259" key="5">
    <source>
        <dbReference type="Pfam" id="PF25019"/>
    </source>
</evidence>
<dbReference type="Pfam" id="PF23598">
    <property type="entry name" value="LRR_14"/>
    <property type="match status" value="1"/>
</dbReference>
<evidence type="ECO:0000256" key="1">
    <source>
        <dbReference type="ARBA" id="ARBA00022737"/>
    </source>
</evidence>
<evidence type="ECO:0000313" key="7">
    <source>
        <dbReference type="Proteomes" id="UP000026962"/>
    </source>
</evidence>
<dbReference type="Gene3D" id="3.80.10.10">
    <property type="entry name" value="Ribonuclease Inhibitor"/>
    <property type="match status" value="2"/>
</dbReference>
<dbReference type="Pfam" id="PF25019">
    <property type="entry name" value="LRR_R13L1-DRL21"/>
    <property type="match status" value="1"/>
</dbReference>
<accession>A0A0E0L699</accession>
<dbReference type="InterPro" id="IPR002182">
    <property type="entry name" value="NB-ARC"/>
</dbReference>
<dbReference type="PANTHER" id="PTHR47186:SF38">
    <property type="entry name" value="NB-ARC DOMAIN-CONTAINING PROTEIN"/>
    <property type="match status" value="1"/>
</dbReference>
<keyword evidence="7" id="KW-1185">Reference proteome</keyword>
<dbReference type="InterPro" id="IPR032675">
    <property type="entry name" value="LRR_dom_sf"/>
</dbReference>
<dbReference type="Gene3D" id="1.10.8.430">
    <property type="entry name" value="Helical domain of apoptotic protease-activating factors"/>
    <property type="match status" value="1"/>
</dbReference>
<dbReference type="SUPFAM" id="SSF52540">
    <property type="entry name" value="P-loop containing nucleoside triphosphate hydrolases"/>
    <property type="match status" value="1"/>
</dbReference>
<dbReference type="PRINTS" id="PR00364">
    <property type="entry name" value="DISEASERSIST"/>
</dbReference>
<reference evidence="6" key="1">
    <citation type="submission" date="2015-04" db="UniProtKB">
        <authorList>
            <consortium name="EnsemblPlants"/>
        </authorList>
    </citation>
    <scope>IDENTIFICATION</scope>
</reference>
<feature type="domain" description="Disease resistance R13L4/SHOC-2-like LRR" evidence="4">
    <location>
        <begin position="448"/>
        <end position="532"/>
    </location>
</feature>
<name>A0A0E0L699_ORYPU</name>
<evidence type="ECO:0000259" key="4">
    <source>
        <dbReference type="Pfam" id="PF23598"/>
    </source>
</evidence>
<dbReference type="GO" id="GO:0006952">
    <property type="term" value="P:defense response"/>
    <property type="evidence" value="ECO:0007669"/>
    <property type="project" value="UniProtKB-KW"/>
</dbReference>
<dbReference type="EnsemblPlants" id="OPUNC05G24930.1">
    <property type="protein sequence ID" value="OPUNC05G24930.1"/>
    <property type="gene ID" value="OPUNC05G24930"/>
</dbReference>
<dbReference type="Pfam" id="PF00931">
    <property type="entry name" value="NB-ARC"/>
    <property type="match status" value="1"/>
</dbReference>
<evidence type="ECO:0000256" key="2">
    <source>
        <dbReference type="ARBA" id="ARBA00022821"/>
    </source>
</evidence>
<evidence type="ECO:0008006" key="8">
    <source>
        <dbReference type="Google" id="ProtNLM"/>
    </source>
</evidence>
<evidence type="ECO:0000313" key="6">
    <source>
        <dbReference type="EnsemblPlants" id="OPUNC05G24930.1"/>
    </source>
</evidence>
<dbReference type="InterPro" id="IPR042197">
    <property type="entry name" value="Apaf_helical"/>
</dbReference>
<dbReference type="InterPro" id="IPR027417">
    <property type="entry name" value="P-loop_NTPase"/>
</dbReference>
<dbReference type="OMA" id="LDEWFYP"/>
<organism evidence="6">
    <name type="scientific">Oryza punctata</name>
    <name type="common">Red rice</name>
    <dbReference type="NCBI Taxonomy" id="4537"/>
    <lineage>
        <taxon>Eukaryota</taxon>
        <taxon>Viridiplantae</taxon>
        <taxon>Streptophyta</taxon>
        <taxon>Embryophyta</taxon>
        <taxon>Tracheophyta</taxon>
        <taxon>Spermatophyta</taxon>
        <taxon>Magnoliopsida</taxon>
        <taxon>Liliopsida</taxon>
        <taxon>Poales</taxon>
        <taxon>Poaceae</taxon>
        <taxon>BOP clade</taxon>
        <taxon>Oryzoideae</taxon>
        <taxon>Oryzeae</taxon>
        <taxon>Oryzinae</taxon>
        <taxon>Oryza</taxon>
    </lineage>
</organism>
<dbReference type="GO" id="GO:0043531">
    <property type="term" value="F:ADP binding"/>
    <property type="evidence" value="ECO:0007669"/>
    <property type="project" value="InterPro"/>
</dbReference>
<dbReference type="InterPro" id="IPR055414">
    <property type="entry name" value="LRR_R13L4/SHOC2-like"/>
</dbReference>
<feature type="domain" description="R13L1/DRL21-like LRR repeat region" evidence="5">
    <location>
        <begin position="612"/>
        <end position="733"/>
    </location>
</feature>
<reference evidence="6" key="2">
    <citation type="submission" date="2018-05" db="EMBL/GenBank/DDBJ databases">
        <title>OpunRS2 (Oryza punctata Reference Sequence Version 2).</title>
        <authorList>
            <person name="Zhang J."/>
            <person name="Kudrna D."/>
            <person name="Lee S."/>
            <person name="Talag J."/>
            <person name="Welchert J."/>
            <person name="Wing R.A."/>
        </authorList>
    </citation>
    <scope>NUCLEOTIDE SEQUENCE [LARGE SCALE GENOMIC DNA]</scope>
</reference>
<dbReference type="Proteomes" id="UP000026962">
    <property type="component" value="Chromosome 5"/>
</dbReference>
<evidence type="ECO:0000259" key="3">
    <source>
        <dbReference type="Pfam" id="PF00931"/>
    </source>
</evidence>
<dbReference type="Gramene" id="OPUNC05G24930.1">
    <property type="protein sequence ID" value="OPUNC05G24930.1"/>
    <property type="gene ID" value="OPUNC05G24930"/>
</dbReference>
<feature type="domain" description="NB-ARC" evidence="3">
    <location>
        <begin position="40"/>
        <end position="134"/>
    </location>
</feature>
<dbReference type="SUPFAM" id="SSF52058">
    <property type="entry name" value="L domain-like"/>
    <property type="match status" value="1"/>
</dbReference>
<keyword evidence="1" id="KW-0677">Repeat</keyword>
<dbReference type="HOGENOM" id="CLU_000837_8_8_1"/>
<dbReference type="PANTHER" id="PTHR47186">
    <property type="entry name" value="LEUCINE-RICH REPEAT-CONTAINING PROTEIN 57"/>
    <property type="match status" value="1"/>
</dbReference>
<dbReference type="Gene3D" id="3.40.50.300">
    <property type="entry name" value="P-loop containing nucleotide triphosphate hydrolases"/>
    <property type="match status" value="1"/>
</dbReference>
<sequence length="922" mass="105566">MSSQSYLLPSDAVQIRRVEEVERVVAILQERRIHAVEGEPPSTLPLIGQYGIGKTTLAKQVFNHPWVASSFDFRCWIEWPPGHGSSEPYEDYDLPAQLVEWMTEEDCILQDRDAIAGAAKELLSPCSFLFVIDDFGGRKFRPDADYDSEDEYDFEDRGDQLAQLFHVLRAGRAGSTIILIGGHLDGSLPPFVVPPLSPQESWQLFITNAPLSFTLLPADVVDIARMIVRRCEGLPFLILYFDKVLPWKDPTANAWRDVLDKFEDHCSYCPQFGTWITLSFNSLPTQLKKCLLHCAPYPRGHVFNIQQLIDIWVSEDPMLRHFVCDDLRMCSTALTEVLDEWFYPHPVDSSNQKLYSMRIQWHFVLESSNTNWSYGWRAKRSRYAKITPEACWIHHRVEQLCLLVDSKACKFPEPLFQLQFLKKLILIPDEDMLLSADQRCDIKEVPPELCNCTSLIVLDFRSTRIKKLPREFRNLNKLRYLNLSQTDLDSVPESIKAFHDLNYLNLSRTNISVVPNFLGMVTSLVVLDLSHCDKLVEIHSDLSNLVRLERLDLQGCYYLSRLPQEMSRMENLVYVNILECSSLTRMPPDIARLAKLQVLSAYVIGGTHEDSISELKPLKKLKVLALDFLENVLLVQEAKDANLNDKHDLVSLSFQWNTYAENAEQVLESLQPSDGLQNLEIISYPGAKLPQWMTWREPYLKSLLHIKLFNMKACQKLPPLGQLPLLKTAEINGVSAISFIDDAFYGDNGTFPSLEKLILSHMHNLEIWHHTERKDMFPRLCELTLIHCPKFKALCMELKHLQKLSLLMNNRLLYSTTSGIQGVARNIRSISFSLCQELTLSDGCKGLLELGHIEELEIVVSTFTNSCKECIDYQRSLHCARAMESMFDYLQICAFIWQVSIGSFNSLKSLISDISLLGEGFN</sequence>
<keyword evidence="2" id="KW-0611">Plant defense</keyword>
<protein>
    <recommendedName>
        <fullName evidence="8">NB-ARC domain-containing protein</fullName>
    </recommendedName>
</protein>
<proteinExistence type="predicted"/>
<dbReference type="InterPro" id="IPR056789">
    <property type="entry name" value="LRR_R13L1-DRL21"/>
</dbReference>
<dbReference type="eggNOG" id="KOG4658">
    <property type="taxonomic scope" value="Eukaryota"/>
</dbReference>
<dbReference type="STRING" id="4537.A0A0E0L699"/>
<dbReference type="AlphaFoldDB" id="A0A0E0L699"/>